<dbReference type="Gene3D" id="3.30.1410.10">
    <property type="entry name" value="GTP cyclohydrolase I feedback regulatory protein GFRP"/>
    <property type="match status" value="1"/>
</dbReference>
<dbReference type="RefSeq" id="XP_008476976.3">
    <property type="nucleotide sequence ID" value="XM_008478754.3"/>
</dbReference>
<keyword evidence="1" id="KW-1185">Reference proteome</keyword>
<dbReference type="Proteomes" id="UP000079169">
    <property type="component" value="Unplaced"/>
</dbReference>
<dbReference type="PaxDb" id="121845-A0A1S3D934"/>
<dbReference type="GO" id="GO:0009890">
    <property type="term" value="P:negative regulation of biosynthetic process"/>
    <property type="evidence" value="ECO:0007669"/>
    <property type="project" value="InterPro"/>
</dbReference>
<sequence>MSMTEGVYVCVKGTLYGSDCATFGLTDKEVTALQSRFPNSTNSIQVVNGSYMKANPLQVINALSELGYEVVASSGSEAETTWTMRREVPVSPFGCTIL</sequence>
<dbReference type="STRING" id="121845.A0A1S3D934"/>
<name>A0A1S3D934_DIACI</name>
<evidence type="ECO:0000313" key="2">
    <source>
        <dbReference type="RefSeq" id="XP_008476976.3"/>
    </source>
</evidence>
<evidence type="ECO:0000313" key="1">
    <source>
        <dbReference type="Proteomes" id="UP000079169"/>
    </source>
</evidence>
<accession>A0A1S3D934</accession>
<organism evidence="1 2">
    <name type="scientific">Diaphorina citri</name>
    <name type="common">Asian citrus psyllid</name>
    <dbReference type="NCBI Taxonomy" id="121845"/>
    <lineage>
        <taxon>Eukaryota</taxon>
        <taxon>Metazoa</taxon>
        <taxon>Ecdysozoa</taxon>
        <taxon>Arthropoda</taxon>
        <taxon>Hexapoda</taxon>
        <taxon>Insecta</taxon>
        <taxon>Pterygota</taxon>
        <taxon>Neoptera</taxon>
        <taxon>Paraneoptera</taxon>
        <taxon>Hemiptera</taxon>
        <taxon>Sternorrhyncha</taxon>
        <taxon>Psylloidea</taxon>
        <taxon>Psyllidae</taxon>
        <taxon>Diaphorininae</taxon>
        <taxon>Diaphorina</taxon>
    </lineage>
</organism>
<dbReference type="KEGG" id="dci:103513901"/>
<proteinExistence type="predicted"/>
<dbReference type="GeneID" id="103513901"/>
<dbReference type="InterPro" id="IPR036717">
    <property type="entry name" value="GFRP_sf"/>
</dbReference>
<reference evidence="2" key="1">
    <citation type="submission" date="2025-08" db="UniProtKB">
        <authorList>
            <consortium name="RefSeq"/>
        </authorList>
    </citation>
    <scope>IDENTIFICATION</scope>
</reference>
<gene>
    <name evidence="2" type="primary">LOC103513901</name>
</gene>
<dbReference type="AlphaFoldDB" id="A0A1S3D934"/>
<protein>
    <submittedName>
        <fullName evidence="2">Uncharacterized protein LOC103513901</fullName>
    </submittedName>
</protein>